<feature type="chain" id="PRO_5040797559" evidence="1">
    <location>
        <begin position="30"/>
        <end position="309"/>
    </location>
</feature>
<protein>
    <submittedName>
        <fullName evidence="2">SHOCT domain-containing protein</fullName>
    </submittedName>
</protein>
<dbReference type="RefSeq" id="WP_275680400.1">
    <property type="nucleotide sequence ID" value="NZ_JAJLJH010000001.1"/>
</dbReference>
<name>A0A9X1YE81_9BURK</name>
<evidence type="ECO:0000256" key="1">
    <source>
        <dbReference type="SAM" id="SignalP"/>
    </source>
</evidence>
<proteinExistence type="predicted"/>
<accession>A0A9X1YE81</accession>
<dbReference type="Proteomes" id="UP001139353">
    <property type="component" value="Unassembled WGS sequence"/>
</dbReference>
<evidence type="ECO:0000313" key="3">
    <source>
        <dbReference type="Proteomes" id="UP001139353"/>
    </source>
</evidence>
<reference evidence="2" key="1">
    <citation type="submission" date="2021-11" db="EMBL/GenBank/DDBJ databases">
        <title>BS-T2-15 a new species belonging to the Comamonadaceae family isolated from the soil of a French oak forest.</title>
        <authorList>
            <person name="Mieszkin S."/>
            <person name="Alain K."/>
        </authorList>
    </citation>
    <scope>NUCLEOTIDE SEQUENCE</scope>
    <source>
        <strain evidence="2">BS-T2-15</strain>
    </source>
</reference>
<keyword evidence="1" id="KW-0732">Signal</keyword>
<comment type="caution">
    <text evidence="2">The sequence shown here is derived from an EMBL/GenBank/DDBJ whole genome shotgun (WGS) entry which is preliminary data.</text>
</comment>
<organism evidence="2 3">
    <name type="scientific">Scleromatobacter humisilvae</name>
    <dbReference type="NCBI Taxonomy" id="2897159"/>
    <lineage>
        <taxon>Bacteria</taxon>
        <taxon>Pseudomonadati</taxon>
        <taxon>Pseudomonadota</taxon>
        <taxon>Betaproteobacteria</taxon>
        <taxon>Burkholderiales</taxon>
        <taxon>Sphaerotilaceae</taxon>
        <taxon>Scleromatobacter</taxon>
    </lineage>
</organism>
<feature type="signal peptide" evidence="1">
    <location>
        <begin position="1"/>
        <end position="29"/>
    </location>
</feature>
<sequence>MTIAAFRKPSLSVGASVVFGSVLMLTSLAAPAFQADSSTGRSSTAPVMKGTTGRQLWRLADYTTVELVAREPGAADNQHPWTIDPDTLRSWLQRINVLRNGKPRPLFASDELYKISPAIAEALANARSDQDIALVSSAHHEDNSFFSMSAVTARLFVVDGHLNMIVHDARVDFYDAARGSGMAPHFTSGSRTSEGTWPVISAGATNKRADWLLLGLVPTPPEPPRPVAPPPAPAPAAPVVPPAPAMAAPAAPAAPAVVAPIPPSPPAPAAPAAANDAEQRLLTIKRLYDKGLLTKSEYEKKRAEIIKGL</sequence>
<evidence type="ECO:0000313" key="2">
    <source>
        <dbReference type="EMBL" id="MCK9684368.1"/>
    </source>
</evidence>
<dbReference type="EMBL" id="JAJLJH010000001">
    <property type="protein sequence ID" value="MCK9684368.1"/>
    <property type="molecule type" value="Genomic_DNA"/>
</dbReference>
<dbReference type="AlphaFoldDB" id="A0A9X1YE81"/>
<keyword evidence="3" id="KW-1185">Reference proteome</keyword>
<gene>
    <name evidence="2" type="ORF">LPC04_01455</name>
</gene>